<dbReference type="PANTHER" id="PTHR37017:SF11">
    <property type="entry name" value="ESTERASE_LIPASE_THIOESTERASE DOMAIN-CONTAINING PROTEIN"/>
    <property type="match status" value="1"/>
</dbReference>
<evidence type="ECO:0000313" key="3">
    <source>
        <dbReference type="Proteomes" id="UP000307507"/>
    </source>
</evidence>
<dbReference type="GO" id="GO:0016787">
    <property type="term" value="F:hydrolase activity"/>
    <property type="evidence" value="ECO:0007669"/>
    <property type="project" value="UniProtKB-KW"/>
</dbReference>
<keyword evidence="3" id="KW-1185">Reference proteome</keyword>
<dbReference type="PANTHER" id="PTHR37017">
    <property type="entry name" value="AB HYDROLASE-1 DOMAIN-CONTAINING PROTEIN-RELATED"/>
    <property type="match status" value="1"/>
</dbReference>
<dbReference type="OrthoDB" id="9112061at2"/>
<proteinExistence type="predicted"/>
<gene>
    <name evidence="2" type="ORF">E6C50_07980</name>
</gene>
<dbReference type="AlphaFoldDB" id="A0A4V3W8L8"/>
<dbReference type="Gene3D" id="3.40.50.1820">
    <property type="entry name" value="alpha/beta hydrolase"/>
    <property type="match status" value="1"/>
</dbReference>
<dbReference type="EMBL" id="SSNZ01000002">
    <property type="protein sequence ID" value="THF51690.1"/>
    <property type="molecule type" value="Genomic_DNA"/>
</dbReference>
<dbReference type="InterPro" id="IPR052897">
    <property type="entry name" value="Sec-Metab_Biosynth_Hydrolase"/>
</dbReference>
<dbReference type="Pfam" id="PF12697">
    <property type="entry name" value="Abhydrolase_6"/>
    <property type="match status" value="1"/>
</dbReference>
<evidence type="ECO:0000259" key="1">
    <source>
        <dbReference type="Pfam" id="PF12697"/>
    </source>
</evidence>
<dbReference type="InterPro" id="IPR000073">
    <property type="entry name" value="AB_hydrolase_1"/>
</dbReference>
<sequence length="231" mass="25272">MSDKLNIVLVHGAWGDGSHWKNVIPELAMAGHIVVAVQNPLTALADDVETVKRLVESLEGPTLLVGHSYGGVVITDAAAKCPDVVGLVYIAAFAPDETENLKTLLTKDAIPAGGAHIYPDAYGNFWIKRDKFRESFAHDCSEAEALVMAATHKPTSGRCFEDKPTTVGWKRLPVWYQISESDQMLPPVTQHFFAERMNAKTLSLDASHASMVSHPHEIAKLILHAVKELEK</sequence>
<evidence type="ECO:0000313" key="2">
    <source>
        <dbReference type="EMBL" id="THF51690.1"/>
    </source>
</evidence>
<feature type="domain" description="AB hydrolase-1" evidence="1">
    <location>
        <begin position="7"/>
        <end position="220"/>
    </location>
</feature>
<dbReference type="Proteomes" id="UP000307507">
    <property type="component" value="Unassembled WGS sequence"/>
</dbReference>
<comment type="caution">
    <text evidence="2">The sequence shown here is derived from an EMBL/GenBank/DDBJ whole genome shotgun (WGS) entry which is preliminary data.</text>
</comment>
<dbReference type="InterPro" id="IPR029058">
    <property type="entry name" value="AB_hydrolase_fold"/>
</dbReference>
<dbReference type="RefSeq" id="WP_136402674.1">
    <property type="nucleotide sequence ID" value="NZ_SSNZ01000002.1"/>
</dbReference>
<dbReference type="SUPFAM" id="SSF53474">
    <property type="entry name" value="alpha/beta-Hydrolases"/>
    <property type="match status" value="1"/>
</dbReference>
<name>A0A4V3W8L8_9FLAO</name>
<accession>A0A4V3W8L8</accession>
<protein>
    <submittedName>
        <fullName evidence="2">Alpha/beta hydrolase</fullName>
    </submittedName>
</protein>
<organism evidence="2 3">
    <name type="scientific">Flavobacterium supellecticarium</name>
    <dbReference type="NCBI Taxonomy" id="2565924"/>
    <lineage>
        <taxon>Bacteria</taxon>
        <taxon>Pseudomonadati</taxon>
        <taxon>Bacteroidota</taxon>
        <taxon>Flavobacteriia</taxon>
        <taxon>Flavobacteriales</taxon>
        <taxon>Flavobacteriaceae</taxon>
        <taxon>Flavobacterium</taxon>
    </lineage>
</organism>
<keyword evidence="2" id="KW-0378">Hydrolase</keyword>
<reference evidence="2 3" key="1">
    <citation type="submission" date="2019-04" db="EMBL/GenBank/DDBJ databases">
        <title>Flavobacterium sp. nov. isolated from construction timber.</title>
        <authorList>
            <person name="Lin S.-Y."/>
            <person name="Chang C.-T."/>
            <person name="Young C.-C."/>
        </authorList>
    </citation>
    <scope>NUCLEOTIDE SEQUENCE [LARGE SCALE GENOMIC DNA]</scope>
    <source>
        <strain evidence="2 3">CC-CTC003</strain>
    </source>
</reference>